<dbReference type="Proteomes" id="UP000078492">
    <property type="component" value="Unassembled WGS sequence"/>
</dbReference>
<reference evidence="1 2" key="1">
    <citation type="submission" date="2015-09" db="EMBL/GenBank/DDBJ databases">
        <title>Trachymyrmex cornetzi WGS genome.</title>
        <authorList>
            <person name="Nygaard S."/>
            <person name="Hu H."/>
            <person name="Boomsma J."/>
            <person name="Zhang G."/>
        </authorList>
    </citation>
    <scope>NUCLEOTIDE SEQUENCE [LARGE SCALE GENOMIC DNA]</scope>
    <source>
        <strain evidence="1">Tcor2-1</strain>
        <tissue evidence="1">Whole body</tissue>
    </source>
</reference>
<evidence type="ECO:0008006" key="3">
    <source>
        <dbReference type="Google" id="ProtNLM"/>
    </source>
</evidence>
<accession>A0A151J1L3</accession>
<dbReference type="EMBL" id="KQ980507">
    <property type="protein sequence ID" value="KYN15786.1"/>
    <property type="molecule type" value="Genomic_DNA"/>
</dbReference>
<gene>
    <name evidence="1" type="ORF">ALC57_11992</name>
</gene>
<dbReference type="AlphaFoldDB" id="A0A151J1L3"/>
<dbReference type="PANTHER" id="PTHR46060">
    <property type="entry name" value="MARINER MOS1 TRANSPOSASE-LIKE PROTEIN"/>
    <property type="match status" value="1"/>
</dbReference>
<proteinExistence type="predicted"/>
<dbReference type="InterPro" id="IPR036397">
    <property type="entry name" value="RNaseH_sf"/>
</dbReference>
<dbReference type="Gene3D" id="3.30.420.10">
    <property type="entry name" value="Ribonuclease H-like superfamily/Ribonuclease H"/>
    <property type="match status" value="1"/>
</dbReference>
<dbReference type="STRING" id="471704.A0A151J1L3"/>
<keyword evidence="2" id="KW-1185">Reference proteome</keyword>
<evidence type="ECO:0000313" key="2">
    <source>
        <dbReference type="Proteomes" id="UP000078492"/>
    </source>
</evidence>
<dbReference type="InterPro" id="IPR052709">
    <property type="entry name" value="Transposase-MT_Hybrid"/>
</dbReference>
<organism evidence="1 2">
    <name type="scientific">Trachymyrmex cornetzi</name>
    <dbReference type="NCBI Taxonomy" id="471704"/>
    <lineage>
        <taxon>Eukaryota</taxon>
        <taxon>Metazoa</taxon>
        <taxon>Ecdysozoa</taxon>
        <taxon>Arthropoda</taxon>
        <taxon>Hexapoda</taxon>
        <taxon>Insecta</taxon>
        <taxon>Pterygota</taxon>
        <taxon>Neoptera</taxon>
        <taxon>Endopterygota</taxon>
        <taxon>Hymenoptera</taxon>
        <taxon>Apocrita</taxon>
        <taxon>Aculeata</taxon>
        <taxon>Formicoidea</taxon>
        <taxon>Formicidae</taxon>
        <taxon>Myrmicinae</taxon>
        <taxon>Trachymyrmex</taxon>
    </lineage>
</organism>
<evidence type="ECO:0000313" key="1">
    <source>
        <dbReference type="EMBL" id="KYN15786.1"/>
    </source>
</evidence>
<dbReference type="PANTHER" id="PTHR46060:SF1">
    <property type="entry name" value="MARINER MOS1 TRANSPOSASE-LIKE PROTEIN"/>
    <property type="match status" value="1"/>
</dbReference>
<name>A0A151J1L3_9HYME</name>
<sequence length="98" mass="11531">MTEKQDQRICIKFCFQLGKTSSDIAPCDFWLFPKLKKPLKGQRFDDKTTVENNATSVLKTIPKSEFQDCFEKWKHRWNRVIQSSGDYFEGCHPPDDPE</sequence>
<protein>
    <recommendedName>
        <fullName evidence="3">Mos1 transposase HTH domain-containing protein</fullName>
    </recommendedName>
</protein>
<dbReference type="GO" id="GO:0003676">
    <property type="term" value="F:nucleic acid binding"/>
    <property type="evidence" value="ECO:0007669"/>
    <property type="project" value="InterPro"/>
</dbReference>